<dbReference type="STRING" id="1123237.Salmuc_04481"/>
<name>S9RVY2_9RHOB</name>
<evidence type="ECO:0000313" key="2">
    <source>
        <dbReference type="EMBL" id="EPX78134.1"/>
    </source>
</evidence>
<sequence length="71" mass="7678">MSGRLLHAGRIERIRNIRNHPVAVPHSDPPASQAAWRMSQSAKCAASETRRKPVSPPACSATPEPMGQSHV</sequence>
<comment type="caution">
    <text evidence="2">The sequence shown here is derived from an EMBL/GenBank/DDBJ whole genome shotgun (WGS) entry which is preliminary data.</text>
</comment>
<keyword evidence="3" id="KW-1185">Reference proteome</keyword>
<evidence type="ECO:0000256" key="1">
    <source>
        <dbReference type="SAM" id="MobiDB-lite"/>
    </source>
</evidence>
<gene>
    <name evidence="2" type="ORF">Salmuc_04481</name>
</gene>
<evidence type="ECO:0000313" key="3">
    <source>
        <dbReference type="Proteomes" id="UP000015347"/>
    </source>
</evidence>
<proteinExistence type="predicted"/>
<feature type="region of interest" description="Disordered" evidence="1">
    <location>
        <begin position="41"/>
        <end position="71"/>
    </location>
</feature>
<dbReference type="AlphaFoldDB" id="S9RVY2"/>
<protein>
    <submittedName>
        <fullName evidence="2">Uncharacterized protein</fullName>
    </submittedName>
</protein>
<dbReference type="Proteomes" id="UP000015347">
    <property type="component" value="Unassembled WGS sequence"/>
</dbReference>
<dbReference type="HOGENOM" id="CLU_2737709_0_0_5"/>
<reference evidence="3" key="1">
    <citation type="journal article" date="2014" name="Stand. Genomic Sci.">
        <title>Genome sequence of the exopolysaccharide-producing Salipiger mucosus type strain (DSM 16094(T)), a moderately halophilic member of the Roseobacter clade.</title>
        <authorList>
            <person name="Riedel T."/>
            <person name="Spring S."/>
            <person name="Fiebig A."/>
            <person name="Petersen J."/>
            <person name="Kyrpides N.C."/>
            <person name="Goker M."/>
            <person name="Klenk H.P."/>
        </authorList>
    </citation>
    <scope>NUCLEOTIDE SEQUENCE [LARGE SCALE GENOMIC DNA]</scope>
    <source>
        <strain evidence="3">DSM 16094</strain>
    </source>
</reference>
<accession>S9RVY2</accession>
<organism evidence="2 3">
    <name type="scientific">Salipiger mucosus DSM 16094</name>
    <dbReference type="NCBI Taxonomy" id="1123237"/>
    <lineage>
        <taxon>Bacteria</taxon>
        <taxon>Pseudomonadati</taxon>
        <taxon>Pseudomonadota</taxon>
        <taxon>Alphaproteobacteria</taxon>
        <taxon>Rhodobacterales</taxon>
        <taxon>Roseobacteraceae</taxon>
        <taxon>Salipiger</taxon>
    </lineage>
</organism>
<dbReference type="EMBL" id="APVH01000041">
    <property type="protein sequence ID" value="EPX78134.1"/>
    <property type="molecule type" value="Genomic_DNA"/>
</dbReference>